<evidence type="ECO:0000313" key="1">
    <source>
        <dbReference type="EMBL" id="MQY22560.1"/>
    </source>
</evidence>
<comment type="caution">
    <text evidence="1">The sequence shown here is derived from an EMBL/GenBank/DDBJ whole genome shotgun (WGS) entry which is preliminary data.</text>
</comment>
<dbReference type="EMBL" id="WEGK01000014">
    <property type="protein sequence ID" value="MQY22560.1"/>
    <property type="molecule type" value="Genomic_DNA"/>
</dbReference>
<sequence>MSEVAQHFSRFRGRHPLPRNELQESELFQVVYVLDDEAGGYLWDVLASTDFGVGDRAAEFVRGGDYAVDRGVRFGVVVQ</sequence>
<keyword evidence="2" id="KW-1185">Reference proteome</keyword>
<accession>A0A7K0D9W6</accession>
<reference evidence="1 2" key="1">
    <citation type="submission" date="2019-10" db="EMBL/GenBank/DDBJ databases">
        <title>Nocardia macrotermitis sp. nov. and Nocardia aurantia sp. nov., isolated from the gut of fungus growing-termite Macrotermes natalensis.</title>
        <authorList>
            <person name="Benndorf R."/>
            <person name="Schwitalla J."/>
            <person name="Martin K."/>
            <person name="De Beer W."/>
            <person name="Kaster A.-K."/>
            <person name="Vollmers J."/>
            <person name="Poulsen M."/>
            <person name="Beemelmanns C."/>
        </authorList>
    </citation>
    <scope>NUCLEOTIDE SEQUENCE [LARGE SCALE GENOMIC DNA]</scope>
    <source>
        <strain evidence="1 2">RB20</strain>
    </source>
</reference>
<gene>
    <name evidence="1" type="ORF">NRB20_56780</name>
</gene>
<name>A0A7K0D9W6_9NOCA</name>
<proteinExistence type="predicted"/>
<dbReference type="AlphaFoldDB" id="A0A7K0D9W6"/>
<organism evidence="1 2">
    <name type="scientific">Nocardia macrotermitis</name>
    <dbReference type="NCBI Taxonomy" id="2585198"/>
    <lineage>
        <taxon>Bacteria</taxon>
        <taxon>Bacillati</taxon>
        <taxon>Actinomycetota</taxon>
        <taxon>Actinomycetes</taxon>
        <taxon>Mycobacteriales</taxon>
        <taxon>Nocardiaceae</taxon>
        <taxon>Nocardia</taxon>
    </lineage>
</organism>
<evidence type="ECO:0000313" key="2">
    <source>
        <dbReference type="Proteomes" id="UP000438448"/>
    </source>
</evidence>
<protein>
    <submittedName>
        <fullName evidence="1">Uncharacterized protein</fullName>
    </submittedName>
</protein>
<dbReference type="Proteomes" id="UP000438448">
    <property type="component" value="Unassembled WGS sequence"/>
</dbReference>